<dbReference type="AlphaFoldDB" id="A0A803PLV6"/>
<evidence type="ECO:0000313" key="2">
    <source>
        <dbReference type="Proteomes" id="UP000596661"/>
    </source>
</evidence>
<proteinExistence type="predicted"/>
<dbReference type="EMBL" id="UZAU01000542">
    <property type="status" value="NOT_ANNOTATED_CDS"/>
    <property type="molecule type" value="Genomic_DNA"/>
</dbReference>
<organism evidence="1 2">
    <name type="scientific">Cannabis sativa</name>
    <name type="common">Hemp</name>
    <name type="synonym">Marijuana</name>
    <dbReference type="NCBI Taxonomy" id="3483"/>
    <lineage>
        <taxon>Eukaryota</taxon>
        <taxon>Viridiplantae</taxon>
        <taxon>Streptophyta</taxon>
        <taxon>Embryophyta</taxon>
        <taxon>Tracheophyta</taxon>
        <taxon>Spermatophyta</taxon>
        <taxon>Magnoliopsida</taxon>
        <taxon>eudicotyledons</taxon>
        <taxon>Gunneridae</taxon>
        <taxon>Pentapetalae</taxon>
        <taxon>rosids</taxon>
        <taxon>fabids</taxon>
        <taxon>Rosales</taxon>
        <taxon>Cannabaceae</taxon>
        <taxon>Cannabis</taxon>
    </lineage>
</organism>
<keyword evidence="2" id="KW-1185">Reference proteome</keyword>
<protein>
    <submittedName>
        <fullName evidence="1">Uncharacterized protein</fullName>
    </submittedName>
</protein>
<dbReference type="Proteomes" id="UP000596661">
    <property type="component" value="Chromosome 5"/>
</dbReference>
<dbReference type="Gramene" id="evm.model.05.1578">
    <property type="protein sequence ID" value="cds.evm.model.05.1578"/>
    <property type="gene ID" value="evm.TU.05.1578"/>
</dbReference>
<reference evidence="1" key="2">
    <citation type="submission" date="2021-03" db="UniProtKB">
        <authorList>
            <consortium name="EnsemblPlants"/>
        </authorList>
    </citation>
    <scope>IDENTIFICATION</scope>
</reference>
<reference evidence="1" key="1">
    <citation type="submission" date="2018-11" db="EMBL/GenBank/DDBJ databases">
        <authorList>
            <person name="Grassa J C."/>
        </authorList>
    </citation>
    <scope>NUCLEOTIDE SEQUENCE [LARGE SCALE GENOMIC DNA]</scope>
</reference>
<accession>A0A803PLV6</accession>
<evidence type="ECO:0000313" key="1">
    <source>
        <dbReference type="EnsemblPlants" id="cds.evm.model.05.1578"/>
    </source>
</evidence>
<name>A0A803PLV6_CANSA</name>
<dbReference type="EnsemblPlants" id="evm.model.05.1578">
    <property type="protein sequence ID" value="cds.evm.model.05.1578"/>
    <property type="gene ID" value="evm.TU.05.1578"/>
</dbReference>
<sequence>MARTKQSYRRAPPFDPHIARLATRVLLRDLVIRLSGEASGCLRAKVVRTTCSGDAIGSSLPPPPLGPTPTGHMDRVLPTVDDELRKISDGWLAIGSCCAELADQCCVLEKLADPISTLEELAD</sequence>